<dbReference type="Pfam" id="PF00665">
    <property type="entry name" value="rve"/>
    <property type="match status" value="1"/>
</dbReference>
<dbReference type="InterPro" id="IPR012337">
    <property type="entry name" value="RNaseH-like_sf"/>
</dbReference>
<dbReference type="PANTHER" id="PTHR42648">
    <property type="entry name" value="TRANSPOSASE, PUTATIVE-RELATED"/>
    <property type="match status" value="1"/>
</dbReference>
<dbReference type="SUPFAM" id="SSF53098">
    <property type="entry name" value="Ribonuclease H-like"/>
    <property type="match status" value="1"/>
</dbReference>
<evidence type="ECO:0000313" key="2">
    <source>
        <dbReference type="EMBL" id="KAF5193416.1"/>
    </source>
</evidence>
<dbReference type="InterPro" id="IPR039537">
    <property type="entry name" value="Retrotran_Ty1/copia-like"/>
</dbReference>
<name>A0A7J6W7M7_THATH</name>
<sequence>MTVHDPSDTLLWHKRLGHPSVDRLNKISSIKSDVSSFHSHCDVCIRAKQTRILFQSSKTRSNEPFDLIHIDIWGGYQTTSHTGAHYFLTVVDDYSRCTWVYLMRFKSEACTLLQNFCQMVKTQFNHPVRIIRSDNGAEFLSSSMKLFYQNNGILHQRTCVDTPQQNGVAERKHRHLLEVARALRF</sequence>
<dbReference type="PANTHER" id="PTHR42648:SF31">
    <property type="entry name" value="RNA-DIRECTED DNA POLYMERASE"/>
    <property type="match status" value="1"/>
</dbReference>
<dbReference type="GO" id="GO:0015074">
    <property type="term" value="P:DNA integration"/>
    <property type="evidence" value="ECO:0007669"/>
    <property type="project" value="InterPro"/>
</dbReference>
<dbReference type="EMBL" id="JABWDY010020072">
    <property type="protein sequence ID" value="KAF5193416.1"/>
    <property type="molecule type" value="Genomic_DNA"/>
</dbReference>
<evidence type="ECO:0000313" key="3">
    <source>
        <dbReference type="Proteomes" id="UP000554482"/>
    </source>
</evidence>
<dbReference type="Proteomes" id="UP000554482">
    <property type="component" value="Unassembled WGS sequence"/>
</dbReference>
<keyword evidence="3" id="KW-1185">Reference proteome</keyword>
<dbReference type="GO" id="GO:0003676">
    <property type="term" value="F:nucleic acid binding"/>
    <property type="evidence" value="ECO:0007669"/>
    <property type="project" value="InterPro"/>
</dbReference>
<evidence type="ECO:0000259" key="1">
    <source>
        <dbReference type="PROSITE" id="PS50994"/>
    </source>
</evidence>
<organism evidence="2 3">
    <name type="scientific">Thalictrum thalictroides</name>
    <name type="common">Rue-anemone</name>
    <name type="synonym">Anemone thalictroides</name>
    <dbReference type="NCBI Taxonomy" id="46969"/>
    <lineage>
        <taxon>Eukaryota</taxon>
        <taxon>Viridiplantae</taxon>
        <taxon>Streptophyta</taxon>
        <taxon>Embryophyta</taxon>
        <taxon>Tracheophyta</taxon>
        <taxon>Spermatophyta</taxon>
        <taxon>Magnoliopsida</taxon>
        <taxon>Ranunculales</taxon>
        <taxon>Ranunculaceae</taxon>
        <taxon>Thalictroideae</taxon>
        <taxon>Thalictrum</taxon>
    </lineage>
</organism>
<dbReference type="Pfam" id="PF13976">
    <property type="entry name" value="gag_pre-integrs"/>
    <property type="match status" value="1"/>
</dbReference>
<dbReference type="InterPro" id="IPR001584">
    <property type="entry name" value="Integrase_cat-core"/>
</dbReference>
<dbReference type="PROSITE" id="PS50994">
    <property type="entry name" value="INTEGRASE"/>
    <property type="match status" value="1"/>
</dbReference>
<accession>A0A7J6W7M7</accession>
<gene>
    <name evidence="2" type="ORF">FRX31_016995</name>
</gene>
<dbReference type="AlphaFoldDB" id="A0A7J6W7M7"/>
<feature type="domain" description="Integrase catalytic" evidence="1">
    <location>
        <begin position="60"/>
        <end position="185"/>
    </location>
</feature>
<reference evidence="2 3" key="1">
    <citation type="submission" date="2020-06" db="EMBL/GenBank/DDBJ databases">
        <title>Transcriptomic and genomic resources for Thalictrum thalictroides and T. hernandezii: Facilitating candidate gene discovery in an emerging model plant lineage.</title>
        <authorList>
            <person name="Arias T."/>
            <person name="Riano-Pachon D.M."/>
            <person name="Di Stilio V.S."/>
        </authorList>
    </citation>
    <scope>NUCLEOTIDE SEQUENCE [LARGE SCALE GENOMIC DNA]</scope>
    <source>
        <strain evidence="3">cv. WT478/WT964</strain>
        <tissue evidence="2">Leaves</tissue>
    </source>
</reference>
<dbReference type="OrthoDB" id="1749397at2759"/>
<proteinExistence type="predicted"/>
<comment type="caution">
    <text evidence="2">The sequence shown here is derived from an EMBL/GenBank/DDBJ whole genome shotgun (WGS) entry which is preliminary data.</text>
</comment>
<dbReference type="InterPro" id="IPR025724">
    <property type="entry name" value="GAG-pre-integrase_dom"/>
</dbReference>
<protein>
    <submittedName>
        <fullName evidence="2">Retrovirus-related pol polyprotein from transposon re1</fullName>
    </submittedName>
</protein>
<dbReference type="InterPro" id="IPR036397">
    <property type="entry name" value="RNaseH_sf"/>
</dbReference>
<dbReference type="Gene3D" id="3.30.420.10">
    <property type="entry name" value="Ribonuclease H-like superfamily/Ribonuclease H"/>
    <property type="match status" value="1"/>
</dbReference>